<sequence>MGVETYEKQLDSFDPKERRDALEVLIEMTEQGKIKLPEPGYFVNMHCHTFYSFNGAGYSPVKIAWKARKMGLAAAGSVDFDTLEALEEFREAGTKLGLKTVSGFETRVFVPEFAKRVINSPGEPGIAYHMGVGFASSDLTGESSKLLQGLKTTAQNRNMNLLEKVNSYLSPIELDYENDVMVLSPSGNPTERHICSAYMTKAELHFDTHQELAEFWSEKLGVSADELNLPNSPQLANAIRKKTMKRGGVGYVQPDPDSFPNMADVNEFILASGGIPVFTWLDGTSEGEQDIEELLEIAMATGVEAVNIIPDRNFTPGEWLDNEKCRKLYEFVGLANKLDLPILVGTEMNSPGQKFVDDFGSNELASLVPSFYDGAMTIYGHCVLIHTIGIGYTGGWADHHFDNRADKNKFFLEVGKLADPATYEKKLKNFDFSAEPEKILKKLKK</sequence>
<evidence type="ECO:0000313" key="2">
    <source>
        <dbReference type="EMBL" id="AQQ70070.1"/>
    </source>
</evidence>
<feature type="domain" description="Polymerase/histidinol phosphatase N-terminal" evidence="1">
    <location>
        <begin position="43"/>
        <end position="110"/>
    </location>
</feature>
<proteinExistence type="predicted"/>
<gene>
    <name evidence="2" type="ORF">SMSP2_00409</name>
</gene>
<dbReference type="InterPro" id="IPR016195">
    <property type="entry name" value="Pol/histidinol_Pase-like"/>
</dbReference>
<evidence type="ECO:0000259" key="1">
    <source>
        <dbReference type="SMART" id="SM00481"/>
    </source>
</evidence>
<dbReference type="Gene3D" id="3.20.20.140">
    <property type="entry name" value="Metal-dependent hydrolases"/>
    <property type="match status" value="1"/>
</dbReference>
<protein>
    <submittedName>
        <fullName evidence="2">PHP domain protein</fullName>
    </submittedName>
</protein>
<dbReference type="InterPro" id="IPR003141">
    <property type="entry name" value="Pol/His_phosphatase_N"/>
</dbReference>
<dbReference type="RefSeq" id="WP_186804804.1">
    <property type="nucleotide sequence ID" value="NZ_CP019646.1"/>
</dbReference>
<dbReference type="AlphaFoldDB" id="A0A1Q2MBN5"/>
<organism evidence="2 3">
    <name type="scientific">Limihaloglobus sulfuriphilus</name>
    <dbReference type="NCBI Taxonomy" id="1851148"/>
    <lineage>
        <taxon>Bacteria</taxon>
        <taxon>Pseudomonadati</taxon>
        <taxon>Planctomycetota</taxon>
        <taxon>Phycisphaerae</taxon>
        <taxon>Sedimentisphaerales</taxon>
        <taxon>Sedimentisphaeraceae</taxon>
        <taxon>Limihaloglobus</taxon>
    </lineage>
</organism>
<dbReference type="EMBL" id="CP019646">
    <property type="protein sequence ID" value="AQQ70070.1"/>
    <property type="molecule type" value="Genomic_DNA"/>
</dbReference>
<evidence type="ECO:0000313" key="3">
    <source>
        <dbReference type="Proteomes" id="UP000188181"/>
    </source>
</evidence>
<dbReference type="STRING" id="1851148.SMSP2_00409"/>
<dbReference type="Proteomes" id="UP000188181">
    <property type="component" value="Chromosome"/>
</dbReference>
<reference evidence="3" key="1">
    <citation type="submission" date="2017-02" db="EMBL/GenBank/DDBJ databases">
        <title>Comparative genomics and description of representatives of a novel lineage of planctomycetes thriving in anoxic sediments.</title>
        <authorList>
            <person name="Spring S."/>
            <person name="Bunk B."/>
            <person name="Sproer C."/>
        </authorList>
    </citation>
    <scope>NUCLEOTIDE SEQUENCE [LARGE SCALE GENOMIC DNA]</scope>
    <source>
        <strain evidence="3">SM-Chi-D1</strain>
    </source>
</reference>
<dbReference type="SUPFAM" id="SSF89550">
    <property type="entry name" value="PHP domain-like"/>
    <property type="match status" value="1"/>
</dbReference>
<dbReference type="KEGG" id="pbas:SMSP2_00409"/>
<dbReference type="SMART" id="SM00481">
    <property type="entry name" value="POLIIIAc"/>
    <property type="match status" value="1"/>
</dbReference>
<name>A0A1Q2MBN5_9BACT</name>
<keyword evidence="3" id="KW-1185">Reference proteome</keyword>
<dbReference type="Gene3D" id="1.10.150.650">
    <property type="match status" value="1"/>
</dbReference>
<accession>A0A1Q2MBN5</accession>